<dbReference type="Proteomes" id="UP000606274">
    <property type="component" value="Unassembled WGS sequence"/>
</dbReference>
<organism evidence="2 3">
    <name type="scientific">Silurus meridionalis</name>
    <name type="common">Southern catfish</name>
    <name type="synonym">Silurus soldatovi meridionalis</name>
    <dbReference type="NCBI Taxonomy" id="175797"/>
    <lineage>
        <taxon>Eukaryota</taxon>
        <taxon>Metazoa</taxon>
        <taxon>Chordata</taxon>
        <taxon>Craniata</taxon>
        <taxon>Vertebrata</taxon>
        <taxon>Euteleostomi</taxon>
        <taxon>Actinopterygii</taxon>
        <taxon>Neopterygii</taxon>
        <taxon>Teleostei</taxon>
        <taxon>Ostariophysi</taxon>
        <taxon>Siluriformes</taxon>
        <taxon>Siluridae</taxon>
        <taxon>Silurus</taxon>
    </lineage>
</organism>
<protein>
    <recommendedName>
        <fullName evidence="4">HCLS1-associated protein X-1</fullName>
    </recommendedName>
</protein>
<dbReference type="AlphaFoldDB" id="A0A8T0A5J0"/>
<evidence type="ECO:0008006" key="4">
    <source>
        <dbReference type="Google" id="ProtNLM"/>
    </source>
</evidence>
<dbReference type="OrthoDB" id="5562606at2759"/>
<dbReference type="GO" id="GO:0015629">
    <property type="term" value="C:actin cytoskeleton"/>
    <property type="evidence" value="ECO:0007669"/>
    <property type="project" value="TreeGrafter"/>
</dbReference>
<proteinExistence type="predicted"/>
<sequence length="276" mass="31654">MSIFDLFRGFFWVPGGQREPFFDGLTHEDDDDDEEEGGFDREYLDRFDDAFRFSFSLGPNGMRIEEPQTFGQIFREMEEIFAGLGNFRHDMPSIEAPPQERREERSRDSLRDYMLKKPDDSTRDASRDIEPSSPRDPNVPWRPFHHWTPFSRDIWSDGPRQRQGESKEDSDLDSQVSSEGLDQILSRAPPQPKTRSFFQSVTVTKVVKPDGTVEERRTVRDGQGNEETTVTRSGGPGSLEGRRDDPASPSAGGHGPFSELHDETSMFSKFFGRFRS</sequence>
<dbReference type="GO" id="GO:0016529">
    <property type="term" value="C:sarcoplasmic reticulum"/>
    <property type="evidence" value="ECO:0007669"/>
    <property type="project" value="TreeGrafter"/>
</dbReference>
<accession>A0A8T0A5J0</accession>
<dbReference type="GO" id="GO:0043066">
    <property type="term" value="P:negative regulation of apoptotic process"/>
    <property type="evidence" value="ECO:0007669"/>
    <property type="project" value="InterPro"/>
</dbReference>
<evidence type="ECO:0000256" key="1">
    <source>
        <dbReference type="SAM" id="MobiDB-lite"/>
    </source>
</evidence>
<feature type="compositionally biased region" description="Basic and acidic residues" evidence="1">
    <location>
        <begin position="209"/>
        <end position="220"/>
    </location>
</feature>
<reference evidence="2" key="1">
    <citation type="submission" date="2020-08" db="EMBL/GenBank/DDBJ databases">
        <title>Chromosome-level assembly of Southern catfish (Silurus meridionalis) provides insights into visual adaptation to the nocturnal and benthic lifestyles.</title>
        <authorList>
            <person name="Zhang Y."/>
            <person name="Wang D."/>
            <person name="Peng Z."/>
        </authorList>
    </citation>
    <scope>NUCLEOTIDE SEQUENCE</scope>
    <source>
        <strain evidence="2">SWU-2019-XX</strain>
        <tissue evidence="2">Muscle</tissue>
    </source>
</reference>
<feature type="compositionally biased region" description="Basic and acidic residues" evidence="1">
    <location>
        <begin position="159"/>
        <end position="169"/>
    </location>
</feature>
<dbReference type="GO" id="GO:0016324">
    <property type="term" value="C:apical plasma membrane"/>
    <property type="evidence" value="ECO:0007669"/>
    <property type="project" value="TreeGrafter"/>
</dbReference>
<dbReference type="PANTHER" id="PTHR14938">
    <property type="entry name" value="HCLS1-ASSOCIATED PROTEIN X-1"/>
    <property type="match status" value="1"/>
</dbReference>
<dbReference type="PANTHER" id="PTHR14938:SF2">
    <property type="entry name" value="HCLS1-ASSOCIATED PROTEIN X-1"/>
    <property type="match status" value="1"/>
</dbReference>
<comment type="caution">
    <text evidence="2">The sequence shown here is derived from an EMBL/GenBank/DDBJ whole genome shotgun (WGS) entry which is preliminary data.</text>
</comment>
<feature type="region of interest" description="Disordered" evidence="1">
    <location>
        <begin position="88"/>
        <end position="197"/>
    </location>
</feature>
<dbReference type="GO" id="GO:0005739">
    <property type="term" value="C:mitochondrion"/>
    <property type="evidence" value="ECO:0007669"/>
    <property type="project" value="TreeGrafter"/>
</dbReference>
<evidence type="ECO:0000313" key="2">
    <source>
        <dbReference type="EMBL" id="KAF7686196.1"/>
    </source>
</evidence>
<feature type="region of interest" description="Disordered" evidence="1">
    <location>
        <begin position="209"/>
        <end position="264"/>
    </location>
</feature>
<dbReference type="GO" id="GO:0030833">
    <property type="term" value="P:regulation of actin filament polymerization"/>
    <property type="evidence" value="ECO:0007669"/>
    <property type="project" value="TreeGrafter"/>
</dbReference>
<dbReference type="InterPro" id="IPR017248">
    <property type="entry name" value="HAX-1"/>
</dbReference>
<name>A0A8T0A5J0_SILME</name>
<keyword evidence="3" id="KW-1185">Reference proteome</keyword>
<dbReference type="GO" id="GO:0030136">
    <property type="term" value="C:clathrin-coated vesicle"/>
    <property type="evidence" value="ECO:0007669"/>
    <property type="project" value="TreeGrafter"/>
</dbReference>
<dbReference type="EMBL" id="JABFDY010000029">
    <property type="protein sequence ID" value="KAF7686196.1"/>
    <property type="molecule type" value="Genomic_DNA"/>
</dbReference>
<gene>
    <name evidence="2" type="ORF">HF521_015558</name>
</gene>
<feature type="compositionally biased region" description="Basic and acidic residues" evidence="1">
    <location>
        <begin position="88"/>
        <end position="130"/>
    </location>
</feature>
<dbReference type="PIRSF" id="PIRSF037634">
    <property type="entry name" value="HS1-associating_X-1"/>
    <property type="match status" value="1"/>
</dbReference>
<evidence type="ECO:0000313" key="3">
    <source>
        <dbReference type="Proteomes" id="UP000606274"/>
    </source>
</evidence>